<keyword evidence="2" id="KW-1185">Reference proteome</keyword>
<dbReference type="Proteomes" id="UP000233534">
    <property type="component" value="Chromosome"/>
</dbReference>
<evidence type="ECO:0000313" key="1">
    <source>
        <dbReference type="EMBL" id="AUG56977.1"/>
    </source>
</evidence>
<name>A0A2K9DZM6_9FIRM</name>
<accession>A0A2K9DZM6</accession>
<dbReference type="AlphaFoldDB" id="A0A2K9DZM6"/>
<protein>
    <submittedName>
        <fullName evidence="1">Uncharacterized protein</fullName>
    </submittedName>
</protein>
<proteinExistence type="predicted"/>
<dbReference type="KEGG" id="hsc:HVS_05230"/>
<sequence length="93" mass="10651">MVEGFIDTKTLISQIYTNIGGYIMEQYIADAIENMENEEQAFYDITDKATYKNYKVGYENLTEGENKLSGVGILIAEVNNGGFDQYFIHKKQF</sequence>
<reference evidence="1 2" key="1">
    <citation type="submission" date="2017-12" db="EMBL/GenBank/DDBJ databases">
        <title>Complete genome sequence of Herbivorax saccincola GGR1, a novel Cellulosome-producing hydrolytic bacterium in a thermophilic biogas plant, established by Illumina and Nanopore MinION sequencing.</title>
        <authorList>
            <person name="Pechtl A."/>
            <person name="Ruckert C."/>
            <person name="Koeck D.E."/>
            <person name="Maus I."/>
            <person name="Winkler A."/>
            <person name="Kalinowski J."/>
            <person name="Puhler A."/>
            <person name="Schwarz W.W."/>
            <person name="Zverlov V.V."/>
            <person name="Schluter A."/>
            <person name="Liebl W."/>
        </authorList>
    </citation>
    <scope>NUCLEOTIDE SEQUENCE [LARGE SCALE GENOMIC DNA]</scope>
    <source>
        <strain evidence="2">SR1</strain>
    </source>
</reference>
<dbReference type="EMBL" id="CP025197">
    <property type="protein sequence ID" value="AUG56977.1"/>
    <property type="molecule type" value="Genomic_DNA"/>
</dbReference>
<dbReference type="Gene3D" id="1.20.1420.60">
    <property type="match status" value="1"/>
</dbReference>
<gene>
    <name evidence="1" type="ORF">HVS_05230</name>
</gene>
<evidence type="ECO:0000313" key="2">
    <source>
        <dbReference type="Proteomes" id="UP000233534"/>
    </source>
</evidence>
<organism evidence="1 2">
    <name type="scientific">Acetivibrio saccincola</name>
    <dbReference type="NCBI Taxonomy" id="1677857"/>
    <lineage>
        <taxon>Bacteria</taxon>
        <taxon>Bacillati</taxon>
        <taxon>Bacillota</taxon>
        <taxon>Clostridia</taxon>
        <taxon>Eubacteriales</taxon>
        <taxon>Oscillospiraceae</taxon>
        <taxon>Acetivibrio</taxon>
    </lineage>
</organism>